<gene>
    <name evidence="10" type="ordered locus">CA2559_09558</name>
</gene>
<feature type="transmembrane region" description="Helical" evidence="6">
    <location>
        <begin position="319"/>
        <end position="337"/>
    </location>
</feature>
<evidence type="ECO:0000256" key="1">
    <source>
        <dbReference type="ARBA" id="ARBA00004162"/>
    </source>
</evidence>
<feature type="transmembrane region" description="Helical" evidence="6">
    <location>
        <begin position="238"/>
        <end position="260"/>
    </location>
</feature>
<accession>A3U8Y4</accession>
<dbReference type="PANTHER" id="PTHR33885">
    <property type="entry name" value="PHAGE SHOCK PROTEIN C"/>
    <property type="match status" value="1"/>
</dbReference>
<feature type="transmembrane region" description="Helical" evidence="6">
    <location>
        <begin position="136"/>
        <end position="160"/>
    </location>
</feature>
<dbReference type="eggNOG" id="COG2233">
    <property type="taxonomic scope" value="Bacteria"/>
</dbReference>
<evidence type="ECO:0000259" key="9">
    <source>
        <dbReference type="Pfam" id="PF22744"/>
    </source>
</evidence>
<keyword evidence="5 6" id="KW-0472">Membrane</keyword>
<reference evidence="10 11" key="1">
    <citation type="journal article" date="2010" name="J. Bacteriol.">
        <title>The complete genome sequence of Croceibacter atlanticus HTCC2559T.</title>
        <authorList>
            <person name="Oh H.M."/>
            <person name="Kang I."/>
            <person name="Ferriera S."/>
            <person name="Giovannoni S.J."/>
            <person name="Cho J.C."/>
        </authorList>
    </citation>
    <scope>NUCLEOTIDE SEQUENCE [LARGE SCALE GENOMIC DNA]</scope>
    <source>
        <strain evidence="11">ATCC BAA-628 / HTCC2559 / KCTC 12090</strain>
    </source>
</reference>
<organism evidence="10 11">
    <name type="scientific">Croceibacter atlanticus (strain ATCC BAA-628 / JCM 21780 / CIP 108009 / IAM 15332 / KCTC 12090 / HTCC2559)</name>
    <dbReference type="NCBI Taxonomy" id="216432"/>
    <lineage>
        <taxon>Bacteria</taxon>
        <taxon>Pseudomonadati</taxon>
        <taxon>Bacteroidota</taxon>
        <taxon>Flavobacteriia</taxon>
        <taxon>Flavobacteriales</taxon>
        <taxon>Flavobacteriaceae</taxon>
        <taxon>Croceibacter</taxon>
    </lineage>
</organism>
<evidence type="ECO:0000256" key="6">
    <source>
        <dbReference type="SAM" id="Phobius"/>
    </source>
</evidence>
<feature type="transmembrane region" description="Helical" evidence="6">
    <location>
        <begin position="280"/>
        <end position="307"/>
    </location>
</feature>
<feature type="domain" description="Phage shock protein PspC N-terminal" evidence="7">
    <location>
        <begin position="105"/>
        <end position="163"/>
    </location>
</feature>
<evidence type="ECO:0000256" key="5">
    <source>
        <dbReference type="ARBA" id="ARBA00023136"/>
    </source>
</evidence>
<evidence type="ECO:0000259" key="7">
    <source>
        <dbReference type="Pfam" id="PF04024"/>
    </source>
</evidence>
<feature type="domain" description="PspC-related transmembrane region" evidence="8">
    <location>
        <begin position="203"/>
        <end position="342"/>
    </location>
</feature>
<dbReference type="EMBL" id="CP002046">
    <property type="protein sequence ID" value="EAP86270.1"/>
    <property type="molecule type" value="Genomic_DNA"/>
</dbReference>
<name>A3U8Y4_CROAH</name>
<dbReference type="eggNOG" id="COG1983">
    <property type="taxonomic scope" value="Bacteria"/>
</dbReference>
<evidence type="ECO:0000313" key="10">
    <source>
        <dbReference type="EMBL" id="EAP86270.1"/>
    </source>
</evidence>
<evidence type="ECO:0000256" key="4">
    <source>
        <dbReference type="ARBA" id="ARBA00022989"/>
    </source>
</evidence>
<feature type="domain" description="PspC-related ToastRack" evidence="9">
    <location>
        <begin position="387"/>
        <end position="519"/>
    </location>
</feature>
<evidence type="ECO:0000256" key="3">
    <source>
        <dbReference type="ARBA" id="ARBA00022692"/>
    </source>
</evidence>
<dbReference type="HOGENOM" id="CLU_017085_0_0_10"/>
<sequence length="582" mass="65921">MNKTVNINLAGFFFHLDEEAYNKLQRYLEAIKRSFTDAQGRDEIIHDIEARISELFSEKIETDNQVITLKEVDEVIAVMGQPEDYQLDDEIFEDDYSSKKQPNYKQLYRDPDHKYIGGVSSGLGHYLGIDALWMRLLWVLLTIFSSGAFILIYIVFWIFVPEAHTTAEKLAMRGEAVNISNIEKKVREGFDTVASKVKDVNYDQYSNKAKSGVSAIVEAIGKIIMFCLKVFVKIIGVFLLLIGGVTLIALFIGLFSVGTFGIIDAPWTDYVEMANVGAPIWVVSILIFFAVGIPFFFVFYLGLKILVKKLKSIGTTAKFVLLGLWLVCLSVLVALGIRQATQRAFDADVVKTEILPITPNDTLSVRMKNNPLYNQGYYKHGDFKIKYDSNGNKILYTQDVALIVRSTQDSVASIQVLKNSEGSDYNDAKRFASNIEYNYTFTNNTLALDSYLTANPLDKFHDQEVEVTLFLPVGTTLYVDKNASSYHRNNWNSNDILEHDMEEHYLTIAKDKIICETCPIDEDDDDWDSDDDEINARLNINNQEVEVKINKNGVEVNKEKVNSIKIDENGIEINKVSNDSLN</sequence>
<evidence type="ECO:0000259" key="8">
    <source>
        <dbReference type="Pfam" id="PF22571"/>
    </source>
</evidence>
<dbReference type="InterPro" id="IPR054321">
    <property type="entry name" value="PspC-rel_TM"/>
</dbReference>
<dbReference type="KEGG" id="cat:CA2559_09558"/>
<dbReference type="InterPro" id="IPR054319">
    <property type="entry name" value="PspC-rel_ToastRack"/>
</dbReference>
<dbReference type="STRING" id="216432.CA2559_09558"/>
<dbReference type="AlphaFoldDB" id="A3U8Y4"/>
<keyword evidence="2" id="KW-1003">Cell membrane</keyword>
<evidence type="ECO:0000313" key="11">
    <source>
        <dbReference type="Proteomes" id="UP000002297"/>
    </source>
</evidence>
<keyword evidence="11" id="KW-1185">Reference proteome</keyword>
<comment type="subcellular location">
    <subcellularLocation>
        <location evidence="1">Cell membrane</location>
        <topology evidence="1">Single-pass membrane protein</topology>
    </subcellularLocation>
</comment>
<dbReference type="PANTHER" id="PTHR33885:SF3">
    <property type="entry name" value="PHAGE SHOCK PROTEIN C"/>
    <property type="match status" value="1"/>
</dbReference>
<dbReference type="Pfam" id="PF04024">
    <property type="entry name" value="PspC"/>
    <property type="match status" value="1"/>
</dbReference>
<protein>
    <submittedName>
        <fullName evidence="10">Uncharacterized protein</fullName>
    </submittedName>
</protein>
<dbReference type="Proteomes" id="UP000002297">
    <property type="component" value="Chromosome"/>
</dbReference>
<dbReference type="GeneID" id="89453656"/>
<dbReference type="RefSeq" id="WP_013187655.1">
    <property type="nucleotide sequence ID" value="NC_014230.1"/>
</dbReference>
<dbReference type="InterPro" id="IPR052027">
    <property type="entry name" value="PspC"/>
</dbReference>
<keyword evidence="4 6" id="KW-1133">Transmembrane helix</keyword>
<dbReference type="OrthoDB" id="5772680at2"/>
<dbReference type="InterPro" id="IPR007168">
    <property type="entry name" value="Phageshock_PspC_N"/>
</dbReference>
<dbReference type="GO" id="GO:0005886">
    <property type="term" value="C:plasma membrane"/>
    <property type="evidence" value="ECO:0007669"/>
    <property type="project" value="UniProtKB-SubCell"/>
</dbReference>
<proteinExistence type="predicted"/>
<evidence type="ECO:0000256" key="2">
    <source>
        <dbReference type="ARBA" id="ARBA00022475"/>
    </source>
</evidence>
<dbReference type="Pfam" id="PF22571">
    <property type="entry name" value="LiaI-LiaF-TM_PspC"/>
    <property type="match status" value="1"/>
</dbReference>
<keyword evidence="3 6" id="KW-0812">Transmembrane</keyword>
<dbReference type="Pfam" id="PF22744">
    <property type="entry name" value="Toast-rack_PspC-Cterm"/>
    <property type="match status" value="1"/>
</dbReference>